<name>A0ABT7AV61_9CYAN</name>
<gene>
    <name evidence="2" type="ORF">PMG71_15325</name>
</gene>
<evidence type="ECO:0000256" key="1">
    <source>
        <dbReference type="SAM" id="Phobius"/>
    </source>
</evidence>
<protein>
    <submittedName>
        <fullName evidence="2">Uncharacterized protein</fullName>
    </submittedName>
</protein>
<evidence type="ECO:0000313" key="2">
    <source>
        <dbReference type="EMBL" id="MDJ1170803.1"/>
    </source>
</evidence>
<dbReference type="EMBL" id="JAQOSP010000101">
    <property type="protein sequence ID" value="MDJ1170803.1"/>
    <property type="molecule type" value="Genomic_DNA"/>
</dbReference>
<comment type="caution">
    <text evidence="2">The sequence shown here is derived from an EMBL/GenBank/DDBJ whole genome shotgun (WGS) entry which is preliminary data.</text>
</comment>
<feature type="transmembrane region" description="Helical" evidence="1">
    <location>
        <begin position="9"/>
        <end position="29"/>
    </location>
</feature>
<reference evidence="2 3" key="1">
    <citation type="submission" date="2023-01" db="EMBL/GenBank/DDBJ databases">
        <title>Novel diversity within Roseofilum (Cyanobacteria; Desertifilaceae) from marine benthic mats with descriptions of four novel species.</title>
        <authorList>
            <person name="Wang Y."/>
            <person name="Berthold D.E."/>
            <person name="Hu J."/>
            <person name="Lefler F.W."/>
            <person name="Laughinghouse H.D. IV."/>
        </authorList>
    </citation>
    <scope>NUCLEOTIDE SEQUENCE [LARGE SCALE GENOMIC DNA]</scope>
    <source>
        <strain evidence="2 3">BLCC-M154</strain>
    </source>
</reference>
<keyword evidence="1" id="KW-1133">Transmembrane helix</keyword>
<keyword evidence="1" id="KW-0812">Transmembrane</keyword>
<feature type="transmembrane region" description="Helical" evidence="1">
    <location>
        <begin position="35"/>
        <end position="52"/>
    </location>
</feature>
<dbReference type="RefSeq" id="WP_283754560.1">
    <property type="nucleotide sequence ID" value="NZ_JAQOSP010000101.1"/>
</dbReference>
<sequence length="57" mass="6077">MYHKHSDSHWLEAIVTGSIGAGIVTSFAVSQGQHPLVGLAITLFAGISAWLIDRAMN</sequence>
<organism evidence="2 3">
    <name type="scientific">Roseofilum acuticapitatum BLCC-M154</name>
    <dbReference type="NCBI Taxonomy" id="3022444"/>
    <lineage>
        <taxon>Bacteria</taxon>
        <taxon>Bacillati</taxon>
        <taxon>Cyanobacteriota</taxon>
        <taxon>Cyanophyceae</taxon>
        <taxon>Desertifilales</taxon>
        <taxon>Desertifilaceae</taxon>
        <taxon>Roseofilum</taxon>
        <taxon>Roseofilum acuticapitatum</taxon>
    </lineage>
</organism>
<evidence type="ECO:0000313" key="3">
    <source>
        <dbReference type="Proteomes" id="UP001235303"/>
    </source>
</evidence>
<keyword evidence="3" id="KW-1185">Reference proteome</keyword>
<proteinExistence type="predicted"/>
<dbReference type="Proteomes" id="UP001235303">
    <property type="component" value="Unassembled WGS sequence"/>
</dbReference>
<accession>A0ABT7AV61</accession>
<keyword evidence="1" id="KW-0472">Membrane</keyword>